<reference evidence="2" key="1">
    <citation type="submission" date="2023-03" db="EMBL/GenBank/DDBJ databases">
        <title>Massive genome expansion in bonnet fungi (Mycena s.s.) driven by repeated elements and novel gene families across ecological guilds.</title>
        <authorList>
            <consortium name="Lawrence Berkeley National Laboratory"/>
            <person name="Harder C.B."/>
            <person name="Miyauchi S."/>
            <person name="Viragh M."/>
            <person name="Kuo A."/>
            <person name="Thoen E."/>
            <person name="Andreopoulos B."/>
            <person name="Lu D."/>
            <person name="Skrede I."/>
            <person name="Drula E."/>
            <person name="Henrissat B."/>
            <person name="Morin E."/>
            <person name="Kohler A."/>
            <person name="Barry K."/>
            <person name="LaButti K."/>
            <person name="Morin E."/>
            <person name="Salamov A."/>
            <person name="Lipzen A."/>
            <person name="Mereny Z."/>
            <person name="Hegedus B."/>
            <person name="Baldrian P."/>
            <person name="Stursova M."/>
            <person name="Weitz H."/>
            <person name="Taylor A."/>
            <person name="Grigoriev I.V."/>
            <person name="Nagy L.G."/>
            <person name="Martin F."/>
            <person name="Kauserud H."/>
        </authorList>
    </citation>
    <scope>NUCLEOTIDE SEQUENCE</scope>
    <source>
        <strain evidence="2">CBHHK200</strain>
    </source>
</reference>
<accession>A0AAD6SNX8</accession>
<dbReference type="EMBL" id="JARJCM010000098">
    <property type="protein sequence ID" value="KAJ7029770.1"/>
    <property type="molecule type" value="Genomic_DNA"/>
</dbReference>
<name>A0AAD6SNX8_9AGAR</name>
<dbReference type="AlphaFoldDB" id="A0AAD6SNX8"/>
<dbReference type="Proteomes" id="UP001218188">
    <property type="component" value="Unassembled WGS sequence"/>
</dbReference>
<protein>
    <submittedName>
        <fullName evidence="2">Uncharacterized protein</fullName>
    </submittedName>
</protein>
<evidence type="ECO:0000313" key="2">
    <source>
        <dbReference type="EMBL" id="KAJ7029770.1"/>
    </source>
</evidence>
<evidence type="ECO:0000313" key="3">
    <source>
        <dbReference type="Proteomes" id="UP001218188"/>
    </source>
</evidence>
<sequence length="231" mass="24294">MPAVHNFQVTLENAPLAPQVLSFNVVVSQNGAIAVRTEDNIDASLVTPVDTRARGTSIEPSNSLSIATTRGSALPLVASAHVVETHITTAGATSTSESGSDMPPAYSPRSPPPAYSDINPSTTYSTTIAAAAIVAANQIQSVPPATSVAIQPSSASSLPNTFIPPIQTPTRLRRGARPERRVRLIRRPVQIPPVPSGILTSLATIGLDLLLPVKRCSDAHESEGYAKRRRL</sequence>
<comment type="caution">
    <text evidence="2">The sequence shown here is derived from an EMBL/GenBank/DDBJ whole genome shotgun (WGS) entry which is preliminary data.</text>
</comment>
<keyword evidence="3" id="KW-1185">Reference proteome</keyword>
<gene>
    <name evidence="2" type="ORF">C8F04DRAFT_1115823</name>
</gene>
<feature type="compositionally biased region" description="Low complexity" evidence="1">
    <location>
        <begin position="89"/>
        <end position="104"/>
    </location>
</feature>
<proteinExistence type="predicted"/>
<feature type="region of interest" description="Disordered" evidence="1">
    <location>
        <begin position="89"/>
        <end position="115"/>
    </location>
</feature>
<evidence type="ECO:0000256" key="1">
    <source>
        <dbReference type="SAM" id="MobiDB-lite"/>
    </source>
</evidence>
<feature type="compositionally biased region" description="Pro residues" evidence="1">
    <location>
        <begin position="105"/>
        <end position="114"/>
    </location>
</feature>
<organism evidence="2 3">
    <name type="scientific">Mycena alexandri</name>
    <dbReference type="NCBI Taxonomy" id="1745969"/>
    <lineage>
        <taxon>Eukaryota</taxon>
        <taxon>Fungi</taxon>
        <taxon>Dikarya</taxon>
        <taxon>Basidiomycota</taxon>
        <taxon>Agaricomycotina</taxon>
        <taxon>Agaricomycetes</taxon>
        <taxon>Agaricomycetidae</taxon>
        <taxon>Agaricales</taxon>
        <taxon>Marasmiineae</taxon>
        <taxon>Mycenaceae</taxon>
        <taxon>Mycena</taxon>
    </lineage>
</organism>